<sequence>MSYEDRVKQIQNGLEIVDLVKKIRQQPTEKPTYGRSAISAPSTRDRTAAWELFHKSTLDETGLEGLSDEKGDDIAVSGDGDIIQYDIHDANSRGSRTYKESKWDDDDEPVLENKLVTNIQQDDNRRDSPNRKFDNKDDCGENNRQERSSWSDGCTETNQTDMPSILKSSVYQNTNAPRYPPEGKKEHTMNPNAKEYVPLSKQNESLSLENTHTSPDTDTPHSDHIYTKPKNKTSTQKDSSIPSVKPRLARQIMRNPMPSIEEESLAVMANKKQRTPLYDLSEIDSDPIPIKLPRSKMEFDDNNDDDDISMSILDIDNDLSISSDTLFDLADLETDNDRRNSMASKIISSIVEDAFNRPGSSEEVIYVTNRPPHTIDEGDPGPSNRKLRALSMTDAGKHDFGEQEQYVKKGTEENTTYPGMDQKSRSKNGAIHSVQKSNPSPLEKNATAGNVQSIVKMRAVQEFPMKRIDDSAKGDNSGDGKLDNDIPIDFDDYFDQLTTRLDKEDILKELLRNQLTILSKIGDEETTINLLRGLTNNYKALSAKVDALDRNIGRLGLAISSMEQMLASMRIMIPGKPQDNDSKPRNPMLKPVISRLTIQPEEVIDIDIEDGKSRKEIIRAKKELFIEPLDSTKTNATQFLPDNSPISKQTLTAIVINRIKDVELRSAFLSKIKTTDTTEEIRVLHKNIKEAMNAGL</sequence>
<feature type="domain" description="Phosphoprotein P soyouz module" evidence="8">
    <location>
        <begin position="10"/>
        <end position="54"/>
    </location>
</feature>
<dbReference type="Pfam" id="PF03210">
    <property type="entry name" value="Paramyx_P_V_C"/>
    <property type="match status" value="1"/>
</dbReference>
<protein>
    <recommendedName>
        <fullName evidence="1">Phosphoprotein</fullName>
    </recommendedName>
</protein>
<dbReference type="Gene3D" id="1.20.5.110">
    <property type="match status" value="1"/>
</dbReference>
<dbReference type="Gene3D" id="6.10.250.2490">
    <property type="match status" value="1"/>
</dbReference>
<accession>A0AAU0QM63</accession>
<evidence type="ECO:0000256" key="5">
    <source>
        <dbReference type="ARBA" id="ARBA00060014"/>
    </source>
</evidence>
<evidence type="ECO:0000256" key="4">
    <source>
        <dbReference type="ARBA" id="ARBA00022953"/>
    </source>
</evidence>
<comment type="function">
    <text evidence="5">Essential cofactor of the RNA polymerase L that plays a central role in the transcription and replication by forming the polymerase complex with RNA polymerase L and recruiting L to the genomic N-RNA template for RNA synthesis. Also plays a central role in the encapsidation of nascent RNA chains by forming the encapsidation complex with the nucleocapsid protein N (N-P complex). Acts as a chaperone for newly synthesized free N protein, so-called N0, allowing encapsidation of nascent RNA chains during replication. The nucleoprotein protein N prevents excessive phosphorylation of P, which leads to down-regulation of viral transcription/ replication. Participates, together with N, in the formation of viral factories (viroplasms), which are large inclusions in the host cytoplasm where replication takes place.</text>
</comment>
<proteinExistence type="predicted"/>
<feature type="compositionally biased region" description="Basic and acidic residues" evidence="6">
    <location>
        <begin position="122"/>
        <end position="149"/>
    </location>
</feature>
<gene>
    <name evidence="9" type="primary">P</name>
</gene>
<feature type="compositionally biased region" description="Polar residues" evidence="6">
    <location>
        <begin position="208"/>
        <end position="217"/>
    </location>
</feature>
<dbReference type="InterPro" id="IPR004897">
    <property type="entry name" value="P/V_Pprotein_paramyxoviral"/>
</dbReference>
<evidence type="ECO:0000259" key="7">
    <source>
        <dbReference type="Pfam" id="PF13825"/>
    </source>
</evidence>
<dbReference type="InterPro" id="IPR028243">
    <property type="entry name" value="Paramyxo_P/V_N"/>
</dbReference>
<feature type="compositionally biased region" description="Polar residues" evidence="6">
    <location>
        <begin position="150"/>
        <end position="167"/>
    </location>
</feature>
<feature type="compositionally biased region" description="Polar residues" evidence="6">
    <location>
        <begin position="232"/>
        <end position="242"/>
    </location>
</feature>
<feature type="region of interest" description="Disordered" evidence="6">
    <location>
        <begin position="120"/>
        <end position="167"/>
    </location>
</feature>
<feature type="region of interest" description="Disordered" evidence="6">
    <location>
        <begin position="208"/>
        <end position="244"/>
    </location>
</feature>
<evidence type="ECO:0000256" key="1">
    <source>
        <dbReference type="ARBA" id="ARBA00020572"/>
    </source>
</evidence>
<organism evidence="9">
    <name type="scientific">Lechcodon virus</name>
    <dbReference type="NCBI Taxonomy" id="3095318"/>
    <lineage>
        <taxon>Viruses</taxon>
        <taxon>Riboviria</taxon>
        <taxon>Orthornavirae</taxon>
        <taxon>Negarnaviricota</taxon>
        <taxon>Haploviricotina</taxon>
        <taxon>Monjiviricetes</taxon>
        <taxon>Mononegavirales</taxon>
        <taxon>Paramyxoviridae</taxon>
    </lineage>
</organism>
<name>A0AAU0QM63_9MONO</name>
<evidence type="ECO:0000313" key="9">
    <source>
        <dbReference type="EMBL" id="WPS63709.1"/>
    </source>
</evidence>
<reference evidence="9" key="1">
    <citation type="submission" date="2024-06" db="EMBL/GenBank/DDBJ databases">
        <title>Small in size but huge as reservoir - insights into the virome of European white-toothed shrews.</title>
        <authorList>
            <person name="Haring V.C."/>
            <person name="Litz B."/>
            <person name="Jacob J."/>
            <person name="Brecht M."/>
            <person name="Bauswein M."/>
            <person name="Sehl-Ewert J."/>
            <person name="Heroldova M."/>
            <person name="Hoffmann D."/>
            <person name="Ulrich R.G."/>
            <person name="Beer M."/>
            <person name="Pfaff F."/>
        </authorList>
    </citation>
    <scope>NUCLEOTIDE SEQUENCE</scope>
    <source>
        <strain evidence="9">KS21-0453</strain>
    </source>
</reference>
<evidence type="ECO:0000256" key="6">
    <source>
        <dbReference type="SAM" id="MobiDB-lite"/>
    </source>
</evidence>
<evidence type="ECO:0000256" key="2">
    <source>
        <dbReference type="ARBA" id="ARBA00022495"/>
    </source>
</evidence>
<keyword evidence="4" id="KW-0693">Viral RNA replication</keyword>
<evidence type="ECO:0000256" key="3">
    <source>
        <dbReference type="ARBA" id="ARBA00022553"/>
    </source>
</evidence>
<dbReference type="InterPro" id="IPR025909">
    <property type="entry name" value="Soyouz_module"/>
</dbReference>
<evidence type="ECO:0000259" key="8">
    <source>
        <dbReference type="Pfam" id="PF14313"/>
    </source>
</evidence>
<dbReference type="Pfam" id="PF14313">
    <property type="entry name" value="Soyouz_module"/>
    <property type="match status" value="1"/>
</dbReference>
<feature type="region of interest" description="Disordered" evidence="6">
    <location>
        <begin position="407"/>
        <end position="450"/>
    </location>
</feature>
<feature type="domain" description="Paramyxovirus structural protein P/V N-terminal" evidence="7">
    <location>
        <begin position="403"/>
        <end position="462"/>
    </location>
</feature>
<keyword evidence="3" id="KW-0597">Phosphoprotein</keyword>
<dbReference type="EMBL" id="OR713880">
    <property type="protein sequence ID" value="WPS63709.1"/>
    <property type="molecule type" value="Viral_cRNA"/>
</dbReference>
<keyword evidence="2" id="KW-0691">RNA editing</keyword>
<dbReference type="Pfam" id="PF13825">
    <property type="entry name" value="Paramyxo_P_V_N"/>
    <property type="match status" value="1"/>
</dbReference>